<evidence type="ECO:0000313" key="3">
    <source>
        <dbReference type="Proteomes" id="UP000219612"/>
    </source>
</evidence>
<dbReference type="OrthoDB" id="5432081at2"/>
<dbReference type="PANTHER" id="PTHR33164:SF99">
    <property type="entry name" value="MARR FAMILY REGULATORY PROTEIN"/>
    <property type="match status" value="1"/>
</dbReference>
<evidence type="ECO:0000313" key="2">
    <source>
        <dbReference type="EMBL" id="SNY06263.1"/>
    </source>
</evidence>
<protein>
    <submittedName>
        <fullName evidence="2">DNA-binding transcriptional regulator, MarR family</fullName>
    </submittedName>
</protein>
<organism evidence="2 3">
    <name type="scientific">Paractinoplanes atraurantiacus</name>
    <dbReference type="NCBI Taxonomy" id="1036182"/>
    <lineage>
        <taxon>Bacteria</taxon>
        <taxon>Bacillati</taxon>
        <taxon>Actinomycetota</taxon>
        <taxon>Actinomycetes</taxon>
        <taxon>Micromonosporales</taxon>
        <taxon>Micromonosporaceae</taxon>
        <taxon>Paractinoplanes</taxon>
    </lineage>
</organism>
<dbReference type="Gene3D" id="1.10.10.10">
    <property type="entry name" value="Winged helix-like DNA-binding domain superfamily/Winged helix DNA-binding domain"/>
    <property type="match status" value="1"/>
</dbReference>
<dbReference type="RefSeq" id="WP_097317929.1">
    <property type="nucleotide sequence ID" value="NZ_OBDY01000001.1"/>
</dbReference>
<evidence type="ECO:0000259" key="1">
    <source>
        <dbReference type="PROSITE" id="PS50995"/>
    </source>
</evidence>
<dbReference type="InterPro" id="IPR000835">
    <property type="entry name" value="HTH_MarR-typ"/>
</dbReference>
<reference evidence="2 3" key="1">
    <citation type="submission" date="2017-09" db="EMBL/GenBank/DDBJ databases">
        <authorList>
            <person name="Ehlers B."/>
            <person name="Leendertz F.H."/>
        </authorList>
    </citation>
    <scope>NUCLEOTIDE SEQUENCE [LARGE SCALE GENOMIC DNA]</scope>
    <source>
        <strain evidence="2 3">CGMCC 4.6857</strain>
    </source>
</reference>
<dbReference type="PANTHER" id="PTHR33164">
    <property type="entry name" value="TRANSCRIPTIONAL REGULATOR, MARR FAMILY"/>
    <property type="match status" value="1"/>
</dbReference>
<accession>A0A285F5C0</accession>
<dbReference type="Pfam" id="PF12802">
    <property type="entry name" value="MarR_2"/>
    <property type="match status" value="1"/>
</dbReference>
<dbReference type="GO" id="GO:0006950">
    <property type="term" value="P:response to stress"/>
    <property type="evidence" value="ECO:0007669"/>
    <property type="project" value="TreeGrafter"/>
</dbReference>
<dbReference type="GO" id="GO:0003677">
    <property type="term" value="F:DNA binding"/>
    <property type="evidence" value="ECO:0007669"/>
    <property type="project" value="UniProtKB-KW"/>
</dbReference>
<feature type="domain" description="HTH marR-type" evidence="1">
    <location>
        <begin position="21"/>
        <end position="157"/>
    </location>
</feature>
<dbReference type="InterPro" id="IPR036388">
    <property type="entry name" value="WH-like_DNA-bd_sf"/>
</dbReference>
<dbReference type="EMBL" id="OBDY01000001">
    <property type="protein sequence ID" value="SNY06263.1"/>
    <property type="molecule type" value="Genomic_DNA"/>
</dbReference>
<dbReference type="PROSITE" id="PS50995">
    <property type="entry name" value="HTH_MARR_2"/>
    <property type="match status" value="1"/>
</dbReference>
<dbReference type="Proteomes" id="UP000219612">
    <property type="component" value="Unassembled WGS sequence"/>
</dbReference>
<keyword evidence="3" id="KW-1185">Reference proteome</keyword>
<name>A0A285F5C0_9ACTN</name>
<dbReference type="SMART" id="SM00347">
    <property type="entry name" value="HTH_MARR"/>
    <property type="match status" value="1"/>
</dbReference>
<proteinExistence type="predicted"/>
<dbReference type="SUPFAM" id="SSF46785">
    <property type="entry name" value="Winged helix' DNA-binding domain"/>
    <property type="match status" value="1"/>
</dbReference>
<sequence>MSATTPDPALPPGLHALTPSEEAVMRGIGRMLQLLPRQLNTDLEREQRMSASEYNVLRHLSESSQGHMRMSELAQACDMSLSGMTRLAAKLESLGYLSRVKCEDDLRGWNAVLTERGLARLREAWPTHLASVRRHIFDHLGGIDLDKLAAALNEIASDAPR</sequence>
<dbReference type="InterPro" id="IPR036390">
    <property type="entry name" value="WH_DNA-bd_sf"/>
</dbReference>
<dbReference type="GO" id="GO:0003700">
    <property type="term" value="F:DNA-binding transcription factor activity"/>
    <property type="evidence" value="ECO:0007669"/>
    <property type="project" value="InterPro"/>
</dbReference>
<keyword evidence="2" id="KW-0238">DNA-binding</keyword>
<gene>
    <name evidence="2" type="ORF">SAMN05421748_101661</name>
</gene>
<dbReference type="AlphaFoldDB" id="A0A285F5C0"/>
<dbReference type="InterPro" id="IPR039422">
    <property type="entry name" value="MarR/SlyA-like"/>
</dbReference>